<evidence type="ECO:0000256" key="1">
    <source>
        <dbReference type="SAM" id="Phobius"/>
    </source>
</evidence>
<name>A0A1M4VC58_9HYPH</name>
<keyword evidence="1" id="KW-0472">Membrane</keyword>
<evidence type="ECO:0000313" key="2">
    <source>
        <dbReference type="EMBL" id="SHE66460.1"/>
    </source>
</evidence>
<dbReference type="RefSeq" id="WP_073051349.1">
    <property type="nucleotide sequence ID" value="NZ_FQUP01000001.1"/>
</dbReference>
<protein>
    <submittedName>
        <fullName evidence="2">Uncharacterized protein</fullName>
    </submittedName>
</protein>
<accession>A0A1M4VC58</accession>
<keyword evidence="3" id="KW-1185">Reference proteome</keyword>
<keyword evidence="1" id="KW-1133">Transmembrane helix</keyword>
<gene>
    <name evidence="2" type="ORF">SAMN02745157_0664</name>
</gene>
<dbReference type="EMBL" id="FQUP01000001">
    <property type="protein sequence ID" value="SHE66460.1"/>
    <property type="molecule type" value="Genomic_DNA"/>
</dbReference>
<keyword evidence="1" id="KW-0812">Transmembrane</keyword>
<dbReference type="Proteomes" id="UP000184485">
    <property type="component" value="Unassembled WGS sequence"/>
</dbReference>
<feature type="transmembrane region" description="Helical" evidence="1">
    <location>
        <begin position="36"/>
        <end position="56"/>
    </location>
</feature>
<dbReference type="STRING" id="1122133.SAMN02745157_0664"/>
<reference evidence="2 3" key="1">
    <citation type="submission" date="2016-11" db="EMBL/GenBank/DDBJ databases">
        <authorList>
            <person name="Jaros S."/>
            <person name="Januszkiewicz K."/>
            <person name="Wedrychowicz H."/>
        </authorList>
    </citation>
    <scope>NUCLEOTIDE SEQUENCE [LARGE SCALE GENOMIC DNA]</scope>
    <source>
        <strain evidence="2 3">DSM 19436</strain>
    </source>
</reference>
<dbReference type="AlphaFoldDB" id="A0A1M4VC58"/>
<evidence type="ECO:0000313" key="3">
    <source>
        <dbReference type="Proteomes" id="UP000184485"/>
    </source>
</evidence>
<sequence>MTAALSYGLITLCIAGGALLATAGPALRPGHPQALYWLGLATTAASLVLIATALIGRPA</sequence>
<organism evidence="2 3">
    <name type="scientific">Kaistia soli DSM 19436</name>
    <dbReference type="NCBI Taxonomy" id="1122133"/>
    <lineage>
        <taxon>Bacteria</taxon>
        <taxon>Pseudomonadati</taxon>
        <taxon>Pseudomonadota</taxon>
        <taxon>Alphaproteobacteria</taxon>
        <taxon>Hyphomicrobiales</taxon>
        <taxon>Kaistiaceae</taxon>
        <taxon>Kaistia</taxon>
    </lineage>
</organism>
<proteinExistence type="predicted"/>